<dbReference type="AlphaFoldDB" id="A0A3N2DKH9"/>
<dbReference type="RefSeq" id="WP_123713168.1">
    <property type="nucleotide sequence ID" value="NZ_RKHR01000005.1"/>
</dbReference>
<dbReference type="EMBL" id="RKHR01000005">
    <property type="protein sequence ID" value="ROS00189.1"/>
    <property type="molecule type" value="Genomic_DNA"/>
</dbReference>
<dbReference type="Proteomes" id="UP000275394">
    <property type="component" value="Unassembled WGS sequence"/>
</dbReference>
<gene>
    <name evidence="1" type="ORF">EDC56_2826</name>
</gene>
<organism evidence="1 2">
    <name type="scientific">Sinobacterium caligoides</name>
    <dbReference type="NCBI Taxonomy" id="933926"/>
    <lineage>
        <taxon>Bacteria</taxon>
        <taxon>Pseudomonadati</taxon>
        <taxon>Pseudomonadota</taxon>
        <taxon>Gammaproteobacteria</taxon>
        <taxon>Cellvibrionales</taxon>
        <taxon>Spongiibacteraceae</taxon>
        <taxon>Sinobacterium</taxon>
    </lineage>
</organism>
<evidence type="ECO:0000313" key="1">
    <source>
        <dbReference type="EMBL" id="ROS00189.1"/>
    </source>
</evidence>
<sequence length="162" mass="18310">MIVPEKIDIAIGVPTGFVYLGEELDSFSKYQQTYFLLKYSGLLIISKEKERRFHKGKYSKSQFCLPYSAISWLINSINNFYTSPSEGGQHAGKIDMEAIIDGEHLLLNRVVSIDGTGYSGFSLNNLSRKVYGASENSRMRQEVSFTGEFLQRSNFIGLLSRL</sequence>
<dbReference type="OrthoDB" id="5703478at2"/>
<reference evidence="1 2" key="1">
    <citation type="submission" date="2018-11" db="EMBL/GenBank/DDBJ databases">
        <title>Genomic Encyclopedia of Type Strains, Phase IV (KMG-IV): sequencing the most valuable type-strain genomes for metagenomic binning, comparative biology and taxonomic classification.</title>
        <authorList>
            <person name="Goeker M."/>
        </authorList>
    </citation>
    <scope>NUCLEOTIDE SEQUENCE [LARGE SCALE GENOMIC DNA]</scope>
    <source>
        <strain evidence="1 2">DSM 100316</strain>
    </source>
</reference>
<evidence type="ECO:0000313" key="2">
    <source>
        <dbReference type="Proteomes" id="UP000275394"/>
    </source>
</evidence>
<proteinExistence type="predicted"/>
<name>A0A3N2DKH9_9GAMM</name>
<accession>A0A3N2DKH9</accession>
<protein>
    <submittedName>
        <fullName evidence="1">Uncharacterized protein</fullName>
    </submittedName>
</protein>
<keyword evidence="2" id="KW-1185">Reference proteome</keyword>
<comment type="caution">
    <text evidence="1">The sequence shown here is derived from an EMBL/GenBank/DDBJ whole genome shotgun (WGS) entry which is preliminary data.</text>
</comment>